<dbReference type="Gene3D" id="3.40.1160.10">
    <property type="entry name" value="Acetylglutamate kinase-like"/>
    <property type="match status" value="1"/>
</dbReference>
<evidence type="ECO:0000313" key="2">
    <source>
        <dbReference type="Proteomes" id="UP001217089"/>
    </source>
</evidence>
<accession>A0ABQ9F8L1</accession>
<reference evidence="1 2" key="1">
    <citation type="submission" date="2022-12" db="EMBL/GenBank/DDBJ databases">
        <title>Chromosome-level genome of Tegillarca granosa.</title>
        <authorList>
            <person name="Kim J."/>
        </authorList>
    </citation>
    <scope>NUCLEOTIDE SEQUENCE [LARGE SCALE GENOMIC DNA]</scope>
    <source>
        <strain evidence="1">Teg-2019</strain>
        <tissue evidence="1">Adductor muscle</tissue>
    </source>
</reference>
<organism evidence="1 2">
    <name type="scientific">Tegillarca granosa</name>
    <name type="common">Malaysian cockle</name>
    <name type="synonym">Anadara granosa</name>
    <dbReference type="NCBI Taxonomy" id="220873"/>
    <lineage>
        <taxon>Eukaryota</taxon>
        <taxon>Metazoa</taxon>
        <taxon>Spiralia</taxon>
        <taxon>Lophotrochozoa</taxon>
        <taxon>Mollusca</taxon>
        <taxon>Bivalvia</taxon>
        <taxon>Autobranchia</taxon>
        <taxon>Pteriomorphia</taxon>
        <taxon>Arcoida</taxon>
        <taxon>Arcoidea</taxon>
        <taxon>Arcidae</taxon>
        <taxon>Tegillarca</taxon>
    </lineage>
</organism>
<dbReference type="InterPro" id="IPR036393">
    <property type="entry name" value="AceGlu_kinase-like_sf"/>
</dbReference>
<keyword evidence="2" id="KW-1185">Reference proteome</keyword>
<protein>
    <submittedName>
        <fullName evidence="1">Uncharacterized protein</fullName>
    </submittedName>
</protein>
<proteinExistence type="predicted"/>
<dbReference type="SUPFAM" id="SSF53633">
    <property type="entry name" value="Carbamate kinase-like"/>
    <property type="match status" value="1"/>
</dbReference>
<sequence>MGEYSIVWYNTKYAFKVFDIEFSYMYTLGFEKSINFLHCLENHSLKTSAYVSVDHTVTNKEHGERLKYKYCNQNEKKKPKTVLYLLFLSTDHQDLSEQVYYKKPGNWYKDNAFVDCKVDLIIKLGGSIITHKDQLEMVNPDAIDAAGKLVKAVKKGGLNCIICHGAG</sequence>
<dbReference type="Proteomes" id="UP001217089">
    <property type="component" value="Unassembled WGS sequence"/>
</dbReference>
<dbReference type="EMBL" id="JARBDR010000342">
    <property type="protein sequence ID" value="KAJ8313683.1"/>
    <property type="molecule type" value="Genomic_DNA"/>
</dbReference>
<name>A0ABQ9F8L1_TEGGR</name>
<gene>
    <name evidence="1" type="ORF">KUTeg_008244</name>
</gene>
<evidence type="ECO:0000313" key="1">
    <source>
        <dbReference type="EMBL" id="KAJ8313683.1"/>
    </source>
</evidence>
<comment type="caution">
    <text evidence="1">The sequence shown here is derived from an EMBL/GenBank/DDBJ whole genome shotgun (WGS) entry which is preliminary data.</text>
</comment>